<comment type="caution">
    <text evidence="3">The sequence shown here is derived from an EMBL/GenBank/DDBJ whole genome shotgun (WGS) entry which is preliminary data.</text>
</comment>
<dbReference type="PANTHER" id="PTHR43205">
    <property type="entry name" value="PROSTAGLANDIN REDUCTASE"/>
    <property type="match status" value="1"/>
</dbReference>
<protein>
    <recommendedName>
        <fullName evidence="2">Enoyl reductase (ER) domain-containing protein</fullName>
    </recommendedName>
</protein>
<keyword evidence="4" id="KW-1185">Reference proteome</keyword>
<dbReference type="InterPro" id="IPR013149">
    <property type="entry name" value="ADH-like_C"/>
</dbReference>
<dbReference type="Pfam" id="PF16884">
    <property type="entry name" value="ADH_N_2"/>
    <property type="match status" value="1"/>
</dbReference>
<name>A0ABR1IVE7_9AGAR</name>
<dbReference type="InterPro" id="IPR041694">
    <property type="entry name" value="ADH_N_2"/>
</dbReference>
<keyword evidence="1" id="KW-0560">Oxidoreductase</keyword>
<dbReference type="CDD" id="cd05288">
    <property type="entry name" value="PGDH"/>
    <property type="match status" value="1"/>
</dbReference>
<dbReference type="InterPro" id="IPR020843">
    <property type="entry name" value="ER"/>
</dbReference>
<sequence>MIANPRVIFQERPVSGLPIVAGKHLVLDTTRTIDIDNVALNGGFLTKTLILSPEPAMRERMRDPSITSYTTTYPEGQTLVGFGVVTVLRSEKEGVKVGDFMYGQTPWEAYTVQPYVEGRVNFKPEDWAPGTFDMDSLALQTVPNPGGNYPLSRYTSILGTPGLTAFVGFEGIIEGKEGETIFVSSGASAVGSLVIQLAKMKGMKVIASAGSDAKVQYMQSLGADISFNYKKESYESVLSQHGPIHAFWDNVGAEALDAALNHAVSHARFAICGTIAADTTPPEQRYSLKNTHQILKQRIKLHGFIVPDLIPQFGGRFFQEVPALMAQGKLKSEELVVEGIENAPEAIIDMLKGYDGIGKPVVVVAKE</sequence>
<gene>
    <name evidence="3" type="ORF">VKT23_016185</name>
</gene>
<dbReference type="SMART" id="SM00829">
    <property type="entry name" value="PKS_ER"/>
    <property type="match status" value="1"/>
</dbReference>
<dbReference type="SUPFAM" id="SSF50129">
    <property type="entry name" value="GroES-like"/>
    <property type="match status" value="1"/>
</dbReference>
<dbReference type="InterPro" id="IPR045010">
    <property type="entry name" value="MDR_fam"/>
</dbReference>
<dbReference type="Proteomes" id="UP001498398">
    <property type="component" value="Unassembled WGS sequence"/>
</dbReference>
<dbReference type="InterPro" id="IPR036291">
    <property type="entry name" value="NAD(P)-bd_dom_sf"/>
</dbReference>
<accession>A0ABR1IVE7</accession>
<dbReference type="Gene3D" id="3.40.50.720">
    <property type="entry name" value="NAD(P)-binding Rossmann-like Domain"/>
    <property type="match status" value="1"/>
</dbReference>
<dbReference type="PANTHER" id="PTHR43205:SF7">
    <property type="entry name" value="PROSTAGLANDIN REDUCTASE 1"/>
    <property type="match status" value="1"/>
</dbReference>
<feature type="domain" description="Enoyl reductase (ER)" evidence="2">
    <location>
        <begin position="42"/>
        <end position="362"/>
    </location>
</feature>
<evidence type="ECO:0000313" key="3">
    <source>
        <dbReference type="EMBL" id="KAK7442214.1"/>
    </source>
</evidence>
<organism evidence="3 4">
    <name type="scientific">Marasmiellus scandens</name>
    <dbReference type="NCBI Taxonomy" id="2682957"/>
    <lineage>
        <taxon>Eukaryota</taxon>
        <taxon>Fungi</taxon>
        <taxon>Dikarya</taxon>
        <taxon>Basidiomycota</taxon>
        <taxon>Agaricomycotina</taxon>
        <taxon>Agaricomycetes</taxon>
        <taxon>Agaricomycetidae</taxon>
        <taxon>Agaricales</taxon>
        <taxon>Marasmiineae</taxon>
        <taxon>Omphalotaceae</taxon>
        <taxon>Marasmiellus</taxon>
    </lineage>
</organism>
<reference evidence="3 4" key="1">
    <citation type="submission" date="2024-01" db="EMBL/GenBank/DDBJ databases">
        <title>A draft genome for the cacao thread blight pathogen Marasmiellus scandens.</title>
        <authorList>
            <person name="Baruah I.K."/>
            <person name="Leung J."/>
            <person name="Bukari Y."/>
            <person name="Amoako-Attah I."/>
            <person name="Meinhardt L.W."/>
            <person name="Bailey B.A."/>
            <person name="Cohen S.P."/>
        </authorList>
    </citation>
    <scope>NUCLEOTIDE SEQUENCE [LARGE SCALE GENOMIC DNA]</scope>
    <source>
        <strain evidence="3 4">GH-19</strain>
    </source>
</reference>
<dbReference type="SUPFAM" id="SSF51735">
    <property type="entry name" value="NAD(P)-binding Rossmann-fold domains"/>
    <property type="match status" value="1"/>
</dbReference>
<evidence type="ECO:0000256" key="1">
    <source>
        <dbReference type="ARBA" id="ARBA00023002"/>
    </source>
</evidence>
<evidence type="ECO:0000313" key="4">
    <source>
        <dbReference type="Proteomes" id="UP001498398"/>
    </source>
</evidence>
<dbReference type="Gene3D" id="3.90.180.10">
    <property type="entry name" value="Medium-chain alcohol dehydrogenases, catalytic domain"/>
    <property type="match status" value="1"/>
</dbReference>
<dbReference type="InterPro" id="IPR011032">
    <property type="entry name" value="GroES-like_sf"/>
</dbReference>
<evidence type="ECO:0000259" key="2">
    <source>
        <dbReference type="SMART" id="SM00829"/>
    </source>
</evidence>
<dbReference type="Pfam" id="PF00107">
    <property type="entry name" value="ADH_zinc_N"/>
    <property type="match status" value="1"/>
</dbReference>
<proteinExistence type="predicted"/>
<dbReference type="EMBL" id="JBANRG010000059">
    <property type="protein sequence ID" value="KAK7442214.1"/>
    <property type="molecule type" value="Genomic_DNA"/>
</dbReference>